<sequence length="221" mass="25171">MPPPSSPVPSPRWVIPNFILKVEDLNHPGATIFFDNVKPRQALEDAVTASYKWMYTQLTSPTHVKKITLVLRSFEGVAYTFGTHTDKEIHFSLDHIKNSESHARNEILGVLTHEVVHCYQYNAKDTCPGGLVEGIADFVRLHAGFVPSHWRPSCGDKWDAGYDTTAYFLDWIEKRYGEGTVRKINGSMRDSRYSEKVFKDATGLGVEKLWQMYCENLTEKS</sequence>
<gene>
    <name evidence="1" type="ORF">BV22DRAFT_1000323</name>
</gene>
<protein>
    <submittedName>
        <fullName evidence="1">Plant basic secretory protein</fullName>
    </submittedName>
</protein>
<dbReference type="EMBL" id="MU266331">
    <property type="protein sequence ID" value="KAH7930494.1"/>
    <property type="molecule type" value="Genomic_DNA"/>
</dbReference>
<organism evidence="1 2">
    <name type="scientific">Leucogyrophana mollusca</name>
    <dbReference type="NCBI Taxonomy" id="85980"/>
    <lineage>
        <taxon>Eukaryota</taxon>
        <taxon>Fungi</taxon>
        <taxon>Dikarya</taxon>
        <taxon>Basidiomycota</taxon>
        <taxon>Agaricomycotina</taxon>
        <taxon>Agaricomycetes</taxon>
        <taxon>Agaricomycetidae</taxon>
        <taxon>Boletales</taxon>
        <taxon>Boletales incertae sedis</taxon>
        <taxon>Leucogyrophana</taxon>
    </lineage>
</organism>
<evidence type="ECO:0000313" key="1">
    <source>
        <dbReference type="EMBL" id="KAH7930494.1"/>
    </source>
</evidence>
<evidence type="ECO:0000313" key="2">
    <source>
        <dbReference type="Proteomes" id="UP000790709"/>
    </source>
</evidence>
<name>A0ACB8BXV4_9AGAM</name>
<dbReference type="Proteomes" id="UP000790709">
    <property type="component" value="Unassembled WGS sequence"/>
</dbReference>
<proteinExistence type="predicted"/>
<reference evidence="1" key="1">
    <citation type="journal article" date="2021" name="New Phytol.">
        <title>Evolutionary innovations through gain and loss of genes in the ectomycorrhizal Boletales.</title>
        <authorList>
            <person name="Wu G."/>
            <person name="Miyauchi S."/>
            <person name="Morin E."/>
            <person name="Kuo A."/>
            <person name="Drula E."/>
            <person name="Varga T."/>
            <person name="Kohler A."/>
            <person name="Feng B."/>
            <person name="Cao Y."/>
            <person name="Lipzen A."/>
            <person name="Daum C."/>
            <person name="Hundley H."/>
            <person name="Pangilinan J."/>
            <person name="Johnson J."/>
            <person name="Barry K."/>
            <person name="LaButti K."/>
            <person name="Ng V."/>
            <person name="Ahrendt S."/>
            <person name="Min B."/>
            <person name="Choi I.G."/>
            <person name="Park H."/>
            <person name="Plett J.M."/>
            <person name="Magnuson J."/>
            <person name="Spatafora J.W."/>
            <person name="Nagy L.G."/>
            <person name="Henrissat B."/>
            <person name="Grigoriev I.V."/>
            <person name="Yang Z.L."/>
            <person name="Xu J."/>
            <person name="Martin F.M."/>
        </authorList>
    </citation>
    <scope>NUCLEOTIDE SEQUENCE</scope>
    <source>
        <strain evidence="1">KUC20120723A-06</strain>
    </source>
</reference>
<keyword evidence="2" id="KW-1185">Reference proteome</keyword>
<accession>A0ACB8BXV4</accession>
<comment type="caution">
    <text evidence="1">The sequence shown here is derived from an EMBL/GenBank/DDBJ whole genome shotgun (WGS) entry which is preliminary data.</text>
</comment>